<dbReference type="SUPFAM" id="SSF55811">
    <property type="entry name" value="Nudix"/>
    <property type="match status" value="1"/>
</dbReference>
<accession>A0A937D0J3</accession>
<dbReference type="Proteomes" id="UP000605848">
    <property type="component" value="Unassembled WGS sequence"/>
</dbReference>
<sequence>MTDFEASYVGQLRQLVGRRLVLIPSARLLVEASNGQILLQQRRDFGTWGLPGGNAEEREGLQALIAREAAEEAGINVSDVHPYGFADNPTYETIHFPNGDTSQYFAMLFYTRSYTGTAHVADDESLDVQWFSPKNLPPMAMNHLRSVEAYYRFQATGEFQFV</sequence>
<feature type="domain" description="Nudix hydrolase" evidence="3">
    <location>
        <begin position="16"/>
        <end position="153"/>
    </location>
</feature>
<dbReference type="Pfam" id="PF00293">
    <property type="entry name" value="NUDIX"/>
    <property type="match status" value="1"/>
</dbReference>
<dbReference type="GO" id="GO:0016787">
    <property type="term" value="F:hydrolase activity"/>
    <property type="evidence" value="ECO:0007669"/>
    <property type="project" value="UniProtKB-KW"/>
</dbReference>
<comment type="caution">
    <text evidence="4">The sequence shown here is derived from an EMBL/GenBank/DDBJ whole genome shotgun (WGS) entry which is preliminary data.</text>
</comment>
<dbReference type="AlphaFoldDB" id="A0A937D0J3"/>
<dbReference type="RefSeq" id="WP_202060406.1">
    <property type="nucleotide sequence ID" value="NZ_JAEQMY010000017.1"/>
</dbReference>
<keyword evidence="2" id="KW-0378">Hydrolase</keyword>
<evidence type="ECO:0000256" key="1">
    <source>
        <dbReference type="ARBA" id="ARBA00001946"/>
    </source>
</evidence>
<evidence type="ECO:0000259" key="3">
    <source>
        <dbReference type="PROSITE" id="PS51462"/>
    </source>
</evidence>
<dbReference type="PANTHER" id="PTHR43046:SF2">
    <property type="entry name" value="8-OXO-DGTP DIPHOSPHATASE-RELATED"/>
    <property type="match status" value="1"/>
</dbReference>
<name>A0A937D0J3_9HYPH</name>
<protein>
    <submittedName>
        <fullName evidence="4">NUDIX domain-containing protein</fullName>
    </submittedName>
</protein>
<proteinExistence type="predicted"/>
<dbReference type="InterPro" id="IPR000086">
    <property type="entry name" value="NUDIX_hydrolase_dom"/>
</dbReference>
<dbReference type="InterPro" id="IPR015797">
    <property type="entry name" value="NUDIX_hydrolase-like_dom_sf"/>
</dbReference>
<dbReference type="Gene3D" id="3.90.79.10">
    <property type="entry name" value="Nucleoside Triphosphate Pyrophosphohydrolase"/>
    <property type="match status" value="1"/>
</dbReference>
<evidence type="ECO:0000313" key="4">
    <source>
        <dbReference type="EMBL" id="MBL0405077.1"/>
    </source>
</evidence>
<dbReference type="PANTHER" id="PTHR43046">
    <property type="entry name" value="GDP-MANNOSE MANNOSYL HYDROLASE"/>
    <property type="match status" value="1"/>
</dbReference>
<dbReference type="PROSITE" id="PS51462">
    <property type="entry name" value="NUDIX"/>
    <property type="match status" value="1"/>
</dbReference>
<organism evidence="4 5">
    <name type="scientific">Microvirga aerilata</name>
    <dbReference type="NCBI Taxonomy" id="670292"/>
    <lineage>
        <taxon>Bacteria</taxon>
        <taxon>Pseudomonadati</taxon>
        <taxon>Pseudomonadota</taxon>
        <taxon>Alphaproteobacteria</taxon>
        <taxon>Hyphomicrobiales</taxon>
        <taxon>Methylobacteriaceae</taxon>
        <taxon>Microvirga</taxon>
    </lineage>
</organism>
<reference evidence="4" key="1">
    <citation type="submission" date="2021-01" db="EMBL/GenBank/DDBJ databases">
        <title>Microvirga sp.</title>
        <authorList>
            <person name="Kim M.K."/>
        </authorList>
    </citation>
    <scope>NUCLEOTIDE SEQUENCE</scope>
    <source>
        <strain evidence="4">5420S-16</strain>
    </source>
</reference>
<evidence type="ECO:0000313" key="5">
    <source>
        <dbReference type="Proteomes" id="UP000605848"/>
    </source>
</evidence>
<evidence type="ECO:0000256" key="2">
    <source>
        <dbReference type="ARBA" id="ARBA00022801"/>
    </source>
</evidence>
<gene>
    <name evidence="4" type="ORF">JKG68_13960</name>
</gene>
<keyword evidence="5" id="KW-1185">Reference proteome</keyword>
<comment type="cofactor">
    <cofactor evidence="1">
        <name>Mg(2+)</name>
        <dbReference type="ChEBI" id="CHEBI:18420"/>
    </cofactor>
</comment>
<dbReference type="EMBL" id="JAEQMY010000017">
    <property type="protein sequence ID" value="MBL0405077.1"/>
    <property type="molecule type" value="Genomic_DNA"/>
</dbReference>